<dbReference type="Proteomes" id="UP000054018">
    <property type="component" value="Unassembled WGS sequence"/>
</dbReference>
<organism evidence="1 2">
    <name type="scientific">Pisolithus microcarpus 441</name>
    <dbReference type="NCBI Taxonomy" id="765257"/>
    <lineage>
        <taxon>Eukaryota</taxon>
        <taxon>Fungi</taxon>
        <taxon>Dikarya</taxon>
        <taxon>Basidiomycota</taxon>
        <taxon>Agaricomycotina</taxon>
        <taxon>Agaricomycetes</taxon>
        <taxon>Agaricomycetidae</taxon>
        <taxon>Boletales</taxon>
        <taxon>Sclerodermatineae</taxon>
        <taxon>Pisolithaceae</taxon>
        <taxon>Pisolithus</taxon>
    </lineage>
</organism>
<accession>A0A0C9ZCK6</accession>
<reference evidence="1 2" key="1">
    <citation type="submission" date="2014-04" db="EMBL/GenBank/DDBJ databases">
        <authorList>
            <consortium name="DOE Joint Genome Institute"/>
            <person name="Kuo A."/>
            <person name="Kohler A."/>
            <person name="Costa M.D."/>
            <person name="Nagy L.G."/>
            <person name="Floudas D."/>
            <person name="Copeland A."/>
            <person name="Barry K.W."/>
            <person name="Cichocki N."/>
            <person name="Veneault-Fourrey C."/>
            <person name="LaButti K."/>
            <person name="Lindquist E.A."/>
            <person name="Lipzen A."/>
            <person name="Lundell T."/>
            <person name="Morin E."/>
            <person name="Murat C."/>
            <person name="Sun H."/>
            <person name="Tunlid A."/>
            <person name="Henrissat B."/>
            <person name="Grigoriev I.V."/>
            <person name="Hibbett D.S."/>
            <person name="Martin F."/>
            <person name="Nordberg H.P."/>
            <person name="Cantor M.N."/>
            <person name="Hua S.X."/>
        </authorList>
    </citation>
    <scope>NUCLEOTIDE SEQUENCE [LARGE SCALE GENOMIC DNA]</scope>
    <source>
        <strain evidence="1 2">441</strain>
    </source>
</reference>
<evidence type="ECO:0000313" key="1">
    <source>
        <dbReference type="EMBL" id="KIK23669.1"/>
    </source>
</evidence>
<sequence length="90" mass="10359">MCVLVNPSWLQYECGHFALRNELPWWIEPCTSPNCVHSPMHEDPCPNCQETCAQELEVSPNIIMTGGVNYCEDCERGMNQRGSSRDQRER</sequence>
<dbReference type="AlphaFoldDB" id="A0A0C9ZCK6"/>
<dbReference type="EMBL" id="KN833724">
    <property type="protein sequence ID" value="KIK23669.1"/>
    <property type="molecule type" value="Genomic_DNA"/>
</dbReference>
<evidence type="ECO:0000313" key="2">
    <source>
        <dbReference type="Proteomes" id="UP000054018"/>
    </source>
</evidence>
<name>A0A0C9ZCK6_9AGAM</name>
<dbReference type="OrthoDB" id="2656897at2759"/>
<keyword evidence="2" id="KW-1185">Reference proteome</keyword>
<reference evidence="2" key="2">
    <citation type="submission" date="2015-01" db="EMBL/GenBank/DDBJ databases">
        <title>Evolutionary Origins and Diversification of the Mycorrhizal Mutualists.</title>
        <authorList>
            <consortium name="DOE Joint Genome Institute"/>
            <consortium name="Mycorrhizal Genomics Consortium"/>
            <person name="Kohler A."/>
            <person name="Kuo A."/>
            <person name="Nagy L.G."/>
            <person name="Floudas D."/>
            <person name="Copeland A."/>
            <person name="Barry K.W."/>
            <person name="Cichocki N."/>
            <person name="Veneault-Fourrey C."/>
            <person name="LaButti K."/>
            <person name="Lindquist E.A."/>
            <person name="Lipzen A."/>
            <person name="Lundell T."/>
            <person name="Morin E."/>
            <person name="Murat C."/>
            <person name="Riley R."/>
            <person name="Ohm R."/>
            <person name="Sun H."/>
            <person name="Tunlid A."/>
            <person name="Henrissat B."/>
            <person name="Grigoriev I.V."/>
            <person name="Hibbett D.S."/>
            <person name="Martin F."/>
        </authorList>
    </citation>
    <scope>NUCLEOTIDE SEQUENCE [LARGE SCALE GENOMIC DNA]</scope>
    <source>
        <strain evidence="2">441</strain>
    </source>
</reference>
<protein>
    <submittedName>
        <fullName evidence="1">Uncharacterized protein</fullName>
    </submittedName>
</protein>
<proteinExistence type="predicted"/>
<gene>
    <name evidence="1" type="ORF">PISMIDRAFT_679124</name>
</gene>
<dbReference type="HOGENOM" id="CLU_2441719_0_0_1"/>